<accession>A0A0B5AQ24</accession>
<dbReference type="HOGENOM" id="CLU_084409_0_0_9"/>
<keyword evidence="3" id="KW-1185">Reference proteome</keyword>
<feature type="transmembrane region" description="Helical" evidence="1">
    <location>
        <begin position="92"/>
        <end position="114"/>
    </location>
</feature>
<dbReference type="KEGG" id="jeo:JMA_28890"/>
<dbReference type="STRING" id="1508404.JMA_28890"/>
<dbReference type="BioCyc" id="JESP1508404:G14D9-12170-MONOMER"/>
<dbReference type="OrthoDB" id="2448863at2"/>
<protein>
    <recommendedName>
        <fullName evidence="4">Yip1 domain-containing protein</fullName>
    </recommendedName>
</protein>
<evidence type="ECO:0000313" key="2">
    <source>
        <dbReference type="EMBL" id="AJD92206.1"/>
    </source>
</evidence>
<dbReference type="EMBL" id="CP009416">
    <property type="protein sequence ID" value="AJD92206.1"/>
    <property type="molecule type" value="Genomic_DNA"/>
</dbReference>
<keyword evidence="1" id="KW-0472">Membrane</keyword>
<keyword evidence="1" id="KW-0812">Transmembrane</keyword>
<proteinExistence type="predicted"/>
<evidence type="ECO:0008006" key="4">
    <source>
        <dbReference type="Google" id="ProtNLM"/>
    </source>
</evidence>
<feature type="transmembrane region" description="Helical" evidence="1">
    <location>
        <begin position="178"/>
        <end position="201"/>
    </location>
</feature>
<evidence type="ECO:0000313" key="3">
    <source>
        <dbReference type="Proteomes" id="UP000031449"/>
    </source>
</evidence>
<organism evidence="2 3">
    <name type="scientific">Jeotgalibacillus malaysiensis</name>
    <dbReference type="NCBI Taxonomy" id="1508404"/>
    <lineage>
        <taxon>Bacteria</taxon>
        <taxon>Bacillati</taxon>
        <taxon>Bacillota</taxon>
        <taxon>Bacilli</taxon>
        <taxon>Bacillales</taxon>
        <taxon>Caryophanaceae</taxon>
        <taxon>Jeotgalibacillus</taxon>
    </lineage>
</organism>
<dbReference type="AlphaFoldDB" id="A0A0B5AQ24"/>
<feature type="transmembrane region" description="Helical" evidence="1">
    <location>
        <begin position="241"/>
        <end position="262"/>
    </location>
</feature>
<reference evidence="2 3" key="1">
    <citation type="submission" date="2014-08" db="EMBL/GenBank/DDBJ databases">
        <title>Complete genome of a marine bacteria Jeotgalibacillus malaysiensis.</title>
        <authorList>
            <person name="Yaakop A.S."/>
            <person name="Chan K.-G."/>
            <person name="Goh K.M."/>
        </authorList>
    </citation>
    <scope>NUCLEOTIDE SEQUENCE [LARGE SCALE GENOMIC DNA]</scope>
    <source>
        <strain evidence="2 3">D5</strain>
    </source>
</reference>
<gene>
    <name evidence="2" type="ORF">JMA_28890</name>
</gene>
<dbReference type="Proteomes" id="UP000031449">
    <property type="component" value="Chromosome"/>
</dbReference>
<name>A0A0B5AQ24_9BACL</name>
<feature type="transmembrane region" description="Helical" evidence="1">
    <location>
        <begin position="143"/>
        <end position="166"/>
    </location>
</feature>
<feature type="transmembrane region" description="Helical" evidence="1">
    <location>
        <begin position="207"/>
        <end position="229"/>
    </location>
</feature>
<sequence length="285" mass="30367">MTCTQCGHQQAQGKFCGKCGAVLQTTETASTTAAVTQTATTQAAPIQTAAVESPYVNKAKETSKGFVEYIKKYIKSPASVLHTSATEFKNGLILLILTTVILALSLASLVHSFVSTLFEGLNEFSGFFGAAETGISSPSFTSFLFPGILYLAIPVALITGLLFAAQKVFSTGRPIQQIVAYYGTLLFPTVFLSLISLVLGFLNANTYSIVALAVAIIFALVITPVYLTATLLNKNSMRTDGYYGTAIFTIVAFLVLGVYANYLVDSAFGGVMDQINELRDFGGLF</sequence>
<evidence type="ECO:0000256" key="1">
    <source>
        <dbReference type="SAM" id="Phobius"/>
    </source>
</evidence>
<keyword evidence="1" id="KW-1133">Transmembrane helix</keyword>